<protein>
    <submittedName>
        <fullName evidence="1">Uncharacterized protein</fullName>
    </submittedName>
</protein>
<proteinExistence type="predicted"/>
<evidence type="ECO:0000313" key="1">
    <source>
        <dbReference type="EMBL" id="KAI8538134.1"/>
    </source>
</evidence>
<dbReference type="EMBL" id="CM046396">
    <property type="protein sequence ID" value="KAI8538134.1"/>
    <property type="molecule type" value="Genomic_DNA"/>
</dbReference>
<accession>A0ACC0MC32</accession>
<comment type="caution">
    <text evidence="1">The sequence shown here is derived from an EMBL/GenBank/DDBJ whole genome shotgun (WGS) entry which is preliminary data.</text>
</comment>
<dbReference type="Proteomes" id="UP001062846">
    <property type="component" value="Chromosome 9"/>
</dbReference>
<keyword evidence="2" id="KW-1185">Reference proteome</keyword>
<gene>
    <name evidence="1" type="ORF">RHMOL_Rhmol09G0078900</name>
</gene>
<reference evidence="1" key="1">
    <citation type="submission" date="2022-02" db="EMBL/GenBank/DDBJ databases">
        <title>Plant Genome Project.</title>
        <authorList>
            <person name="Zhang R.-G."/>
        </authorList>
    </citation>
    <scope>NUCLEOTIDE SEQUENCE</scope>
    <source>
        <strain evidence="1">AT1</strain>
    </source>
</reference>
<evidence type="ECO:0000313" key="2">
    <source>
        <dbReference type="Proteomes" id="UP001062846"/>
    </source>
</evidence>
<sequence length="168" mass="17696">MASFSRSRPTTNERSGAGGKIVKGRQIAAARARTPYDRPVAAGGAPSPNPNWLTGLIFPTSRIIATGATKLFSSVFGPETSSSSSSSGTDSSSEDGMDDGNDDYDVPYDDGGRLDETGATSELIECFGSEPQLTAGKSEIKRVIEKLVMQETFSRSDCGLMKLVMTVA</sequence>
<organism evidence="1 2">
    <name type="scientific">Rhododendron molle</name>
    <name type="common">Chinese azalea</name>
    <name type="synonym">Azalea mollis</name>
    <dbReference type="NCBI Taxonomy" id="49168"/>
    <lineage>
        <taxon>Eukaryota</taxon>
        <taxon>Viridiplantae</taxon>
        <taxon>Streptophyta</taxon>
        <taxon>Embryophyta</taxon>
        <taxon>Tracheophyta</taxon>
        <taxon>Spermatophyta</taxon>
        <taxon>Magnoliopsida</taxon>
        <taxon>eudicotyledons</taxon>
        <taxon>Gunneridae</taxon>
        <taxon>Pentapetalae</taxon>
        <taxon>asterids</taxon>
        <taxon>Ericales</taxon>
        <taxon>Ericaceae</taxon>
        <taxon>Ericoideae</taxon>
        <taxon>Rhodoreae</taxon>
        <taxon>Rhododendron</taxon>
    </lineage>
</organism>
<name>A0ACC0MC32_RHOML</name>